<organism evidence="1 2">
    <name type="scientific">Heliothis virescens ascovirus 3f</name>
    <dbReference type="NCBI Taxonomy" id="328614"/>
    <lineage>
        <taxon>Viruses</taxon>
        <taxon>Varidnaviria</taxon>
        <taxon>Bamfordvirae</taxon>
        <taxon>Nucleocytoviricota</taxon>
        <taxon>Megaviricetes</taxon>
        <taxon>Pimascovirales</taxon>
        <taxon>Pimascovirales incertae sedis</taxon>
        <taxon>Ascoviridae</taxon>
        <taxon>Ascovirus</taxon>
        <taxon>Ascovirus hvav3a</taxon>
    </lineage>
</organism>
<dbReference type="GeneID" id="41900646"/>
<dbReference type="KEGG" id="vg:41900646"/>
<dbReference type="RefSeq" id="YP_009701510.1">
    <property type="nucleotide sequence ID" value="NC_044938.1"/>
</dbReference>
<accession>A0A171PVE3</accession>
<evidence type="ECO:0000313" key="2">
    <source>
        <dbReference type="Proteomes" id="UP000232922"/>
    </source>
</evidence>
<sequence length="233" mass="26546">MFNADQAIEFFENRIGTSAFTDDIHTVVAQSSGDCMDTYIARFVEFGTLVRPAGWGGLSELGKRLSLGYQTVVQFYKMTIDERYNSSMDEYRDQSLELLSHTHRLSYDTVVDWEKSSPQTGGMEWWKRFGLASVNDENSYKAVIFSDSRVCHLNAVLDPAFTIDTGNVRDLYNLQILRQLYVPSFENDDVGCCMFYDICNDGRKGECVARKDFNVASYQSDPLLQKLSSMIRA</sequence>
<evidence type="ECO:0000313" key="1">
    <source>
        <dbReference type="EMBL" id="AJP09010.1"/>
    </source>
</evidence>
<dbReference type="EMBL" id="KJ755191">
    <property type="protein sequence ID" value="AJP09010.1"/>
    <property type="molecule type" value="Genomic_DNA"/>
</dbReference>
<protein>
    <submittedName>
        <fullName evidence="1">Uncharacterized protein</fullName>
    </submittedName>
</protein>
<dbReference type="Proteomes" id="UP000232922">
    <property type="component" value="Genome"/>
</dbReference>
<name>A0A171PVE3_9VIRU</name>
<reference evidence="2" key="1">
    <citation type="submission" date="2014-04" db="EMBL/GenBank/DDBJ databases">
        <authorList>
            <person name="Wei Y."/>
            <person name="Huang G."/>
            <person name="Cheng X."/>
        </authorList>
    </citation>
    <scope>NUCLEOTIDE SEQUENCE [LARGE SCALE GENOMIC DNA]</scope>
</reference>
<proteinExistence type="predicted"/>